<dbReference type="Ensembl" id="ENSPCET00000026014.1">
    <property type="protein sequence ID" value="ENSPCEP00000025166.1"/>
    <property type="gene ID" value="ENSPCEG00000018999.1"/>
</dbReference>
<dbReference type="PRINTS" id="PR01157">
    <property type="entry name" value="P2YPURNOCPTR"/>
</dbReference>
<keyword evidence="2 8" id="KW-0812">Transmembrane</keyword>
<dbReference type="PANTHER" id="PTHR24237">
    <property type="entry name" value="G-PROTEIN COUPLED RECEPTOR"/>
    <property type="match status" value="1"/>
</dbReference>
<feature type="transmembrane region" description="Helical" evidence="8">
    <location>
        <begin position="259"/>
        <end position="278"/>
    </location>
</feature>
<keyword evidence="6" id="KW-0675">Receptor</keyword>
<dbReference type="AlphaFoldDB" id="A0A8C8SVT3"/>
<evidence type="ECO:0000256" key="3">
    <source>
        <dbReference type="ARBA" id="ARBA00022989"/>
    </source>
</evidence>
<dbReference type="PROSITE" id="PS50262">
    <property type="entry name" value="G_PROTEIN_RECEP_F1_2"/>
    <property type="match status" value="1"/>
</dbReference>
<comment type="subcellular location">
    <subcellularLocation>
        <location evidence="1">Membrane</location>
        <topology evidence="1">Multi-pass membrane protein</topology>
    </subcellularLocation>
</comment>
<feature type="transmembrane region" description="Helical" evidence="8">
    <location>
        <begin position="134"/>
        <end position="154"/>
    </location>
</feature>
<evidence type="ECO:0000256" key="6">
    <source>
        <dbReference type="ARBA" id="ARBA00023170"/>
    </source>
</evidence>
<dbReference type="SUPFAM" id="SSF81321">
    <property type="entry name" value="Family A G protein-coupled receptor-like"/>
    <property type="match status" value="1"/>
</dbReference>
<dbReference type="Proteomes" id="UP000694393">
    <property type="component" value="Unplaced"/>
</dbReference>
<proteinExistence type="predicted"/>
<evidence type="ECO:0000256" key="8">
    <source>
        <dbReference type="SAM" id="Phobius"/>
    </source>
</evidence>
<evidence type="ECO:0000256" key="7">
    <source>
        <dbReference type="ARBA" id="ARBA00023224"/>
    </source>
</evidence>
<keyword evidence="5 8" id="KW-0472">Membrane</keyword>
<accession>A0A8C8SVT3</accession>
<evidence type="ECO:0000313" key="11">
    <source>
        <dbReference type="Proteomes" id="UP000694393"/>
    </source>
</evidence>
<feature type="transmembrane region" description="Helical" evidence="8">
    <location>
        <begin position="102"/>
        <end position="122"/>
    </location>
</feature>
<dbReference type="GO" id="GO:0004930">
    <property type="term" value="F:G protein-coupled receptor activity"/>
    <property type="evidence" value="ECO:0007669"/>
    <property type="project" value="UniProtKB-KW"/>
</dbReference>
<dbReference type="GO" id="GO:0016020">
    <property type="term" value="C:membrane"/>
    <property type="evidence" value="ECO:0007669"/>
    <property type="project" value="UniProtKB-SubCell"/>
</dbReference>
<feature type="transmembrane region" description="Helical" evidence="8">
    <location>
        <begin position="179"/>
        <end position="206"/>
    </location>
</feature>
<keyword evidence="4" id="KW-0297">G-protein coupled receptor</keyword>
<sequence length="319" mass="36896">MYKNTAQQALSPNGTQSQNMERMHLILIGLYSVILAGGIAGVIVMSRRLSQRNIQSVMTIIIINLMVVHSILLLSLPFRLAYYISYEWKFGWFTCKVFSGMIYAHMYITFIFYVVIIIIRLLRKEFQRCYTTTWIVAVWFVVIVIISPIFLSFYGTSTNYNYSECFQFHRDIQQQGMVIANYCLIGIMGTTISALSISQLTVIFQLAMKYWPGMNSHVEFRAQMKSFFFILVILVCFIPHHVFRIYYIQHPPQKDDNSLLLYNEIFLGFTALCCLDMLSFPLGLRLFTDGEGVSTQSRAFRTLSKEHLGTSTGSNFTEW</sequence>
<organism evidence="10 11">
    <name type="scientific">Pelusios castaneus</name>
    <name type="common">West African mud turtle</name>
    <dbReference type="NCBI Taxonomy" id="367368"/>
    <lineage>
        <taxon>Eukaryota</taxon>
        <taxon>Metazoa</taxon>
        <taxon>Chordata</taxon>
        <taxon>Craniata</taxon>
        <taxon>Vertebrata</taxon>
        <taxon>Euteleostomi</taxon>
        <taxon>Archelosauria</taxon>
        <taxon>Testudinata</taxon>
        <taxon>Testudines</taxon>
        <taxon>Pleurodira</taxon>
        <taxon>Pelomedusidae</taxon>
        <taxon>Pelusios</taxon>
    </lineage>
</organism>
<dbReference type="GO" id="GO:0008142">
    <property type="term" value="F:oxysterol binding"/>
    <property type="evidence" value="ECO:0007669"/>
    <property type="project" value="InterPro"/>
</dbReference>
<evidence type="ECO:0000256" key="4">
    <source>
        <dbReference type="ARBA" id="ARBA00023040"/>
    </source>
</evidence>
<dbReference type="Gene3D" id="1.20.1070.10">
    <property type="entry name" value="Rhodopsin 7-helix transmembrane proteins"/>
    <property type="match status" value="1"/>
</dbReference>
<reference evidence="10" key="2">
    <citation type="submission" date="2025-09" db="UniProtKB">
        <authorList>
            <consortium name="Ensembl"/>
        </authorList>
    </citation>
    <scope>IDENTIFICATION</scope>
</reference>
<feature type="domain" description="G-protein coupled receptors family 1 profile" evidence="9">
    <location>
        <begin position="37"/>
        <end position="246"/>
    </location>
</feature>
<feature type="transmembrane region" description="Helical" evidence="8">
    <location>
        <begin position="23"/>
        <end position="45"/>
    </location>
</feature>
<dbReference type="InterPro" id="IPR017452">
    <property type="entry name" value="GPCR_Rhodpsn_7TM"/>
</dbReference>
<reference evidence="10" key="1">
    <citation type="submission" date="2025-08" db="UniProtKB">
        <authorList>
            <consortium name="Ensembl"/>
        </authorList>
    </citation>
    <scope>IDENTIFICATION</scope>
</reference>
<evidence type="ECO:0000256" key="2">
    <source>
        <dbReference type="ARBA" id="ARBA00022692"/>
    </source>
</evidence>
<keyword evidence="11" id="KW-1185">Reference proteome</keyword>
<protein>
    <recommendedName>
        <fullName evidence="9">G-protein coupled receptors family 1 profile domain-containing protein</fullName>
    </recommendedName>
</protein>
<evidence type="ECO:0000256" key="1">
    <source>
        <dbReference type="ARBA" id="ARBA00004141"/>
    </source>
</evidence>
<keyword evidence="3 8" id="KW-1133">Transmembrane helix</keyword>
<keyword evidence="7" id="KW-0807">Transducer</keyword>
<evidence type="ECO:0000313" key="10">
    <source>
        <dbReference type="Ensembl" id="ENSPCEP00000025166.1"/>
    </source>
</evidence>
<dbReference type="PANTHER" id="PTHR24237:SF40">
    <property type="entry name" value="G PROTEIN-COUPLED RECEPTOR 141B"/>
    <property type="match status" value="1"/>
</dbReference>
<evidence type="ECO:0000259" key="9">
    <source>
        <dbReference type="PROSITE" id="PS50262"/>
    </source>
</evidence>
<feature type="transmembrane region" description="Helical" evidence="8">
    <location>
        <begin position="227"/>
        <end position="247"/>
    </location>
</feature>
<evidence type="ECO:0000256" key="5">
    <source>
        <dbReference type="ARBA" id="ARBA00023136"/>
    </source>
</evidence>
<feature type="transmembrane region" description="Helical" evidence="8">
    <location>
        <begin position="57"/>
        <end position="82"/>
    </location>
</feature>
<dbReference type="InterPro" id="IPR047160">
    <property type="entry name" value="GP183-like"/>
</dbReference>
<name>A0A8C8SVT3_9SAUR</name>